<dbReference type="InterPro" id="IPR036661">
    <property type="entry name" value="Luciferase-like_sf"/>
</dbReference>
<dbReference type="GO" id="GO:0016705">
    <property type="term" value="F:oxidoreductase activity, acting on paired donors, with incorporation or reduction of molecular oxygen"/>
    <property type="evidence" value="ECO:0007669"/>
    <property type="project" value="InterPro"/>
</dbReference>
<accession>A0AA46TGN4</accession>
<dbReference type="NCBIfam" id="TIGR03559">
    <property type="entry name" value="F420_Rv3520c"/>
    <property type="match status" value="1"/>
</dbReference>
<dbReference type="InterPro" id="IPR050564">
    <property type="entry name" value="F420-G6PD/mer"/>
</dbReference>
<dbReference type="CDD" id="cd01097">
    <property type="entry name" value="Tetrahydromethanopterin_reductase"/>
    <property type="match status" value="1"/>
</dbReference>
<dbReference type="InterPro" id="IPR011251">
    <property type="entry name" value="Luciferase-like_dom"/>
</dbReference>
<evidence type="ECO:0000313" key="4">
    <source>
        <dbReference type="Proteomes" id="UP001164390"/>
    </source>
</evidence>
<evidence type="ECO:0000256" key="1">
    <source>
        <dbReference type="ARBA" id="ARBA00023002"/>
    </source>
</evidence>
<dbReference type="SUPFAM" id="SSF51679">
    <property type="entry name" value="Bacterial luciferase-like"/>
    <property type="match status" value="1"/>
</dbReference>
<dbReference type="Proteomes" id="UP001164390">
    <property type="component" value="Chromosome"/>
</dbReference>
<dbReference type="EMBL" id="CP094970">
    <property type="protein sequence ID" value="UYM05017.1"/>
    <property type="molecule type" value="Genomic_DNA"/>
</dbReference>
<evidence type="ECO:0000259" key="2">
    <source>
        <dbReference type="Pfam" id="PF00296"/>
    </source>
</evidence>
<dbReference type="PANTHER" id="PTHR43244:SF1">
    <property type="entry name" value="5,10-METHYLENETETRAHYDROMETHANOPTERIN REDUCTASE"/>
    <property type="match status" value="1"/>
</dbReference>
<proteinExistence type="predicted"/>
<dbReference type="AlphaFoldDB" id="A0AA46TGN4"/>
<dbReference type="RefSeq" id="WP_271633781.1">
    <property type="nucleotide sequence ID" value="NZ_CP094970.1"/>
</dbReference>
<dbReference type="PANTHER" id="PTHR43244">
    <property type="match status" value="1"/>
</dbReference>
<gene>
    <name evidence="3" type="ORF">L0C25_21240</name>
</gene>
<feature type="domain" description="Luciferase-like" evidence="2">
    <location>
        <begin position="10"/>
        <end position="317"/>
    </location>
</feature>
<reference evidence="3" key="1">
    <citation type="submission" date="2022-01" db="EMBL/GenBank/DDBJ databases">
        <title>Nocardioidaceae gen. sp. A5X3R13.</title>
        <authorList>
            <person name="Lopez Marin M.A."/>
            <person name="Uhlik O."/>
        </authorList>
    </citation>
    <scope>NUCLEOTIDE SEQUENCE</scope>
    <source>
        <strain evidence="3">A5X3R13</strain>
    </source>
</reference>
<organism evidence="3 4">
    <name type="scientific">Solicola gregarius</name>
    <dbReference type="NCBI Taxonomy" id="2908642"/>
    <lineage>
        <taxon>Bacteria</taxon>
        <taxon>Bacillati</taxon>
        <taxon>Actinomycetota</taxon>
        <taxon>Actinomycetes</taxon>
        <taxon>Propionibacteriales</taxon>
        <taxon>Nocardioidaceae</taxon>
        <taxon>Solicola</taxon>
    </lineage>
</organism>
<name>A0AA46TGN4_9ACTN</name>
<evidence type="ECO:0000313" key="3">
    <source>
        <dbReference type="EMBL" id="UYM05017.1"/>
    </source>
</evidence>
<protein>
    <submittedName>
        <fullName evidence="3">LLM class F420-dependent oxidoreductase</fullName>
    </submittedName>
</protein>
<dbReference type="Pfam" id="PF00296">
    <property type="entry name" value="Bac_luciferase"/>
    <property type="match status" value="1"/>
</dbReference>
<sequence>MRLGVNVGYVAGPDTAERVKTAVEAEHLGYSVAWAAEAYGSDAVTMVSWIGARTSRMDIGTAIMQIPARTPAMTAMTAATLDNLSEGRFRLGIGVSGPQVSEGWHGVRFAQPLGRTREYVDIVRKALRRETVAYDGDHYTLPLPDGPGKALKIMIHPRRADVPLYLASVGPKNLELTGEVADGWLAIFFAPEHADVSLDPLRAGLERSGRELADFDVSPTVPVVVGDDLEACAEPLRAYTALYVGGMGSRKQNFYNALARRMGFEDAAQRIQDLYLDKKQRDAAAAVPFELIDQTALIGPPARIADRLHAYAGAGVTTLNVSTFGATHEERAATLRTVVEAVELAGLA</sequence>
<keyword evidence="1" id="KW-0560">Oxidoreductase</keyword>
<dbReference type="Gene3D" id="3.20.20.30">
    <property type="entry name" value="Luciferase-like domain"/>
    <property type="match status" value="1"/>
</dbReference>
<dbReference type="KEGG" id="sgrg:L0C25_21240"/>
<dbReference type="InterPro" id="IPR019951">
    <property type="entry name" value="F420_OxRdatse_Rv3520c_pred"/>
</dbReference>
<keyword evidence="4" id="KW-1185">Reference proteome</keyword>